<feature type="non-terminal residue" evidence="9">
    <location>
        <position position="1"/>
    </location>
</feature>
<comment type="caution">
    <text evidence="6">Lacks conserved residue(s) required for the propagation of feature annotation.</text>
</comment>
<keyword evidence="2 6" id="KW-0808">Transferase</keyword>
<dbReference type="PROSITE" id="PS50157">
    <property type="entry name" value="ZINC_FINGER_C2H2_2"/>
    <property type="match status" value="1"/>
</dbReference>
<dbReference type="CDD" id="cd02440">
    <property type="entry name" value="AdoMet_MTases"/>
    <property type="match status" value="1"/>
</dbReference>
<dbReference type="Gene3D" id="2.40.50.1070">
    <property type="match status" value="1"/>
</dbReference>
<organism evidence="9 10">
    <name type="scientific">Prorocentrum cordatum</name>
    <dbReference type="NCBI Taxonomy" id="2364126"/>
    <lineage>
        <taxon>Eukaryota</taxon>
        <taxon>Sar</taxon>
        <taxon>Alveolata</taxon>
        <taxon>Dinophyceae</taxon>
        <taxon>Prorocentrales</taxon>
        <taxon>Prorocentraceae</taxon>
        <taxon>Prorocentrum</taxon>
    </lineage>
</organism>
<dbReference type="PANTHER" id="PTHR47790:SF2">
    <property type="entry name" value="TRNA_TMRNA (URACIL-C(5))-METHYLTRANSFERASE"/>
    <property type="match status" value="1"/>
</dbReference>
<keyword evidence="3 6" id="KW-0949">S-adenosyl-L-methionine</keyword>
<evidence type="ECO:0000256" key="2">
    <source>
        <dbReference type="ARBA" id="ARBA00022679"/>
    </source>
</evidence>
<feature type="domain" description="C2H2-type" evidence="8">
    <location>
        <begin position="11"/>
        <end position="39"/>
    </location>
</feature>
<dbReference type="PANTHER" id="PTHR47790">
    <property type="entry name" value="TRNA/TMRNA (URACIL-C(5))-METHYLTRANSFERASE"/>
    <property type="match status" value="1"/>
</dbReference>
<proteinExistence type="inferred from homology"/>
<dbReference type="SUPFAM" id="SSF53335">
    <property type="entry name" value="S-adenosyl-L-methionine-dependent methyltransferases"/>
    <property type="match status" value="1"/>
</dbReference>
<keyword evidence="5" id="KW-0863">Zinc-finger</keyword>
<dbReference type="InterPro" id="IPR011869">
    <property type="entry name" value="TrmA_MeTrfase"/>
</dbReference>
<accession>A0ABN9PFN6</accession>
<keyword evidence="4" id="KW-0819">tRNA processing</keyword>
<protein>
    <recommendedName>
        <fullName evidence="8">C2H2-type domain-containing protein</fullName>
    </recommendedName>
</protein>
<keyword evidence="5" id="KW-0479">Metal-binding</keyword>
<dbReference type="EMBL" id="CAUYUJ010000392">
    <property type="protein sequence ID" value="CAK0790306.1"/>
    <property type="molecule type" value="Genomic_DNA"/>
</dbReference>
<dbReference type="InterPro" id="IPR029063">
    <property type="entry name" value="SAM-dependent_MTases_sf"/>
</dbReference>
<dbReference type="PROSITE" id="PS00028">
    <property type="entry name" value="ZINC_FINGER_C2H2_1"/>
    <property type="match status" value="1"/>
</dbReference>
<feature type="binding site" evidence="6">
    <location>
        <position position="403"/>
    </location>
    <ligand>
        <name>S-adenosyl-L-methionine</name>
        <dbReference type="ChEBI" id="CHEBI:59789"/>
    </ligand>
</feature>
<keyword evidence="1 6" id="KW-0489">Methyltransferase</keyword>
<keyword evidence="10" id="KW-1185">Reference proteome</keyword>
<feature type="binding site" evidence="6">
    <location>
        <position position="322"/>
    </location>
    <ligand>
        <name>S-adenosyl-L-methionine</name>
        <dbReference type="ChEBI" id="CHEBI:59789"/>
    </ligand>
</feature>
<evidence type="ECO:0000256" key="6">
    <source>
        <dbReference type="PROSITE-ProRule" id="PRU01024"/>
    </source>
</evidence>
<comment type="similarity">
    <text evidence="6">Belongs to the class I-like SAM-binding methyltransferase superfamily. RNA M5U methyltransferase family.</text>
</comment>
<evidence type="ECO:0000256" key="4">
    <source>
        <dbReference type="ARBA" id="ARBA00022694"/>
    </source>
</evidence>
<evidence type="ECO:0000256" key="5">
    <source>
        <dbReference type="PROSITE-ProRule" id="PRU00042"/>
    </source>
</evidence>
<comment type="caution">
    <text evidence="9">The sequence shown here is derived from an EMBL/GenBank/DDBJ whole genome shotgun (WGS) entry which is preliminary data.</text>
</comment>
<keyword evidence="5" id="KW-0862">Zinc</keyword>
<evidence type="ECO:0000313" key="10">
    <source>
        <dbReference type="Proteomes" id="UP001189429"/>
    </source>
</evidence>
<dbReference type="Gene3D" id="3.40.50.150">
    <property type="entry name" value="Vaccinia Virus protein VP39"/>
    <property type="match status" value="1"/>
</dbReference>
<feature type="non-terminal residue" evidence="9">
    <location>
        <position position="427"/>
    </location>
</feature>
<dbReference type="PROSITE" id="PS51687">
    <property type="entry name" value="SAM_MT_RNA_M5U"/>
    <property type="match status" value="1"/>
</dbReference>
<feature type="binding site" evidence="6">
    <location>
        <position position="343"/>
    </location>
    <ligand>
        <name>S-adenosyl-L-methionine</name>
        <dbReference type="ChEBI" id="CHEBI:59789"/>
    </ligand>
</feature>
<evidence type="ECO:0000256" key="1">
    <source>
        <dbReference type="ARBA" id="ARBA00022603"/>
    </source>
</evidence>
<dbReference type="SMART" id="SM00355">
    <property type="entry name" value="ZnF_C2H2"/>
    <property type="match status" value="1"/>
</dbReference>
<gene>
    <name evidence="9" type="ORF">PCOR1329_LOCUS1614</name>
</gene>
<feature type="binding site" evidence="6">
    <location>
        <position position="289"/>
    </location>
    <ligand>
        <name>S-adenosyl-L-methionine</name>
        <dbReference type="ChEBI" id="CHEBI:59789"/>
    </ligand>
</feature>
<evidence type="ECO:0000256" key="3">
    <source>
        <dbReference type="ARBA" id="ARBA00022691"/>
    </source>
</evidence>
<sequence length="427" mass="47173">RSCVAMVEEIFSCDVCQAAFQSRNALFRHLREQHSDSKQIAAPPSAEWEAERQQTPVVHAKVASTKKKKQRGEAAPEAEPRLQIETRPESYLEELGEKVARMRALVASFGASPLPEAEVFQSPPEHFRMRVEFDILQTAEGPSYAMHAGRDLVAVDDYPFACATLRALRREPLLSRQLFQVNFHATLRGDGLVSLLYRTPYNRVARKQRMLEQGEARQAHLIPEDNTKLTAEWERAAAELSAALGGASVVGRTRGCSRVAGRPWVEEELKVEGLQAPLRYRQLEGFFSQSNAVVCQAVALDATEAVGAAASAPRGDDLLELYCGNGNFCVALAPLFRRVFATEMVKELLDTCKQNAADNGVANITVGRVSAEELALAMDGLRSFVRLQHVDLGAFDFRTVLVDPPRAGLGPQVSAFLARFPRIVYPR</sequence>
<evidence type="ECO:0000256" key="7">
    <source>
        <dbReference type="SAM" id="MobiDB-lite"/>
    </source>
</evidence>
<evidence type="ECO:0000259" key="8">
    <source>
        <dbReference type="PROSITE" id="PS50157"/>
    </source>
</evidence>
<evidence type="ECO:0000313" key="9">
    <source>
        <dbReference type="EMBL" id="CAK0790306.1"/>
    </source>
</evidence>
<dbReference type="Pfam" id="PF05958">
    <property type="entry name" value="tRNA_U5-meth_tr"/>
    <property type="match status" value="2"/>
</dbReference>
<reference evidence="9" key="1">
    <citation type="submission" date="2023-10" db="EMBL/GenBank/DDBJ databases">
        <authorList>
            <person name="Chen Y."/>
            <person name="Shah S."/>
            <person name="Dougan E. K."/>
            <person name="Thang M."/>
            <person name="Chan C."/>
        </authorList>
    </citation>
    <scope>NUCLEOTIDE SEQUENCE [LARGE SCALE GENOMIC DNA]</scope>
</reference>
<feature type="region of interest" description="Disordered" evidence="7">
    <location>
        <begin position="62"/>
        <end position="83"/>
    </location>
</feature>
<name>A0ABN9PFN6_9DINO</name>
<dbReference type="Proteomes" id="UP001189429">
    <property type="component" value="Unassembled WGS sequence"/>
</dbReference>
<feature type="compositionally biased region" description="Basic and acidic residues" evidence="7">
    <location>
        <begin position="71"/>
        <end position="83"/>
    </location>
</feature>
<dbReference type="InterPro" id="IPR013087">
    <property type="entry name" value="Znf_C2H2_type"/>
</dbReference>
<dbReference type="InterPro" id="IPR010280">
    <property type="entry name" value="U5_MeTrfase_fam"/>
</dbReference>